<reference evidence="3 4" key="1">
    <citation type="submission" date="2015-12" db="EMBL/GenBank/DDBJ databases">
        <title>A stable core within a dynamic pangenome in Sulfolobus acidocaldarius.</title>
        <authorList>
            <person name="Anderson R."/>
            <person name="Kouris A."/>
            <person name="Seward C."/>
            <person name="Campbell K."/>
            <person name="Whitaker R."/>
        </authorList>
    </citation>
    <scope>NUCLEOTIDE SEQUENCE [LARGE SCALE GENOMIC DNA]</scope>
    <source>
        <strain evidence="1 4">GG12-C01-09</strain>
        <strain evidence="2 3">NG05B_CO5_07</strain>
    </source>
</reference>
<dbReference type="RefSeq" id="WP_011277800.1">
    <property type="nucleotide sequence ID" value="NZ_CP013694.1"/>
</dbReference>
<dbReference type="Proteomes" id="UP000065473">
    <property type="component" value="Chromosome"/>
</dbReference>
<evidence type="ECO:0000313" key="2">
    <source>
        <dbReference type="EMBL" id="ALU31533.1"/>
    </source>
</evidence>
<dbReference type="PaxDb" id="1435377-SUSAZ_04290"/>
<dbReference type="Proteomes" id="UP000060043">
    <property type="component" value="Chromosome"/>
</dbReference>
<dbReference type="OMA" id="FARGEIY"/>
<dbReference type="EMBL" id="CP013694">
    <property type="protein sequence ID" value="ALU28813.1"/>
    <property type="molecule type" value="Genomic_DNA"/>
</dbReference>
<dbReference type="AlphaFoldDB" id="A0A0U2N920"/>
<evidence type="ECO:0000313" key="1">
    <source>
        <dbReference type="EMBL" id="ALU28813.1"/>
    </source>
</evidence>
<gene>
    <name evidence="1" type="ORF">ATY89_01760</name>
    <name evidence="2" type="ORF">ATZ20_04795</name>
</gene>
<dbReference type="OrthoDB" id="36729at2157"/>
<name>A0A0U2N920_9CREN</name>
<dbReference type="STRING" id="1435377.SUSAZ_04290"/>
<protein>
    <submittedName>
        <fullName evidence="1">Uncharacterized protein</fullName>
    </submittedName>
</protein>
<dbReference type="EMBL" id="CP013695">
    <property type="protein sequence ID" value="ALU31533.1"/>
    <property type="molecule type" value="Genomic_DNA"/>
</dbReference>
<organism evidence="1 4">
    <name type="scientific">Sulfolobus acidocaldarius</name>
    <dbReference type="NCBI Taxonomy" id="2285"/>
    <lineage>
        <taxon>Archaea</taxon>
        <taxon>Thermoproteota</taxon>
        <taxon>Thermoprotei</taxon>
        <taxon>Sulfolobales</taxon>
        <taxon>Sulfolobaceae</taxon>
        <taxon>Sulfolobus</taxon>
    </lineage>
</organism>
<evidence type="ECO:0000313" key="3">
    <source>
        <dbReference type="Proteomes" id="UP000060043"/>
    </source>
</evidence>
<proteinExistence type="predicted"/>
<accession>A0A0U2N920</accession>
<sequence length="157" mass="18052">MQVISMNSLLSLVRDFCSSIIDHYGKDVKGILIAGDALEKMDEDLEIYIIVVISKLRRVSFLARQEIIEYFINKLKNNPLYKEYILSYGHRPLIYSILVDPDELDYNMPIVLYAMTRGKILLDTDNKIKNLLPEKISIIGKSVMKVEDIDKGKVVDL</sequence>
<dbReference type="GeneID" id="78441283"/>
<evidence type="ECO:0000313" key="4">
    <source>
        <dbReference type="Proteomes" id="UP000065473"/>
    </source>
</evidence>